<keyword evidence="13" id="KW-1185">Reference proteome</keyword>
<feature type="region of interest" description="Disordered" evidence="11">
    <location>
        <begin position="242"/>
        <end position="261"/>
    </location>
</feature>
<dbReference type="Proteomes" id="UP001549251">
    <property type="component" value="Unassembled WGS sequence"/>
</dbReference>
<evidence type="ECO:0000256" key="9">
    <source>
        <dbReference type="ARBA" id="ARBA00023136"/>
    </source>
</evidence>
<evidence type="ECO:0000256" key="8">
    <source>
        <dbReference type="ARBA" id="ARBA00022927"/>
    </source>
</evidence>
<evidence type="ECO:0000256" key="7">
    <source>
        <dbReference type="ARBA" id="ARBA00022692"/>
    </source>
</evidence>
<evidence type="ECO:0000256" key="5">
    <source>
        <dbReference type="ARBA" id="ARBA00022475"/>
    </source>
</evidence>
<protein>
    <recommendedName>
        <fullName evidence="3">Type II secretion system protein N</fullName>
    </recommendedName>
    <alternativeName>
        <fullName evidence="10">General secretion pathway protein N</fullName>
    </alternativeName>
</protein>
<dbReference type="Pfam" id="PF01203">
    <property type="entry name" value="T2SSN"/>
    <property type="match status" value="1"/>
</dbReference>
<keyword evidence="4" id="KW-0813">Transport</keyword>
<evidence type="ECO:0000256" key="4">
    <source>
        <dbReference type="ARBA" id="ARBA00022448"/>
    </source>
</evidence>
<evidence type="ECO:0000256" key="6">
    <source>
        <dbReference type="ARBA" id="ARBA00022519"/>
    </source>
</evidence>
<evidence type="ECO:0000313" key="12">
    <source>
        <dbReference type="EMBL" id="MET4568566.1"/>
    </source>
</evidence>
<sequence>MKPLRKCLIGLGMLALAAAVLLWFLPARWALPWIEPQLHGLHLQRVQGTLWQGRADEVLAVDGQALGQLQWQLSRRALLGQVRLQLQFEGPQLAFSGGVRRLPDGQVEVSGANVRAKLSALAHGAVSPWGQPRGELQVRIDRALLQGGWPLQLQAQAQWPQALMRTRDGDVVLGTLQAQASAQSGVIRAQLHDDGHGTLHADGELQLSPLGWRLDATLRARQTDPALRRWLARLGPPAADGSVHIRRRGGLAGSAPAPSTN</sequence>
<dbReference type="InterPro" id="IPR022792">
    <property type="entry name" value="T2SS_protein-GspN"/>
</dbReference>
<evidence type="ECO:0000256" key="3">
    <source>
        <dbReference type="ARBA" id="ARBA00021563"/>
    </source>
</evidence>
<accession>A0ABV2PU61</accession>
<evidence type="ECO:0000256" key="10">
    <source>
        <dbReference type="ARBA" id="ARBA00030772"/>
    </source>
</evidence>
<keyword evidence="9" id="KW-0472">Membrane</keyword>
<reference evidence="12 13" key="1">
    <citation type="submission" date="2024-06" db="EMBL/GenBank/DDBJ databases">
        <title>Sorghum-associated microbial communities from plants grown in Nebraska, USA.</title>
        <authorList>
            <person name="Schachtman D."/>
        </authorList>
    </citation>
    <scope>NUCLEOTIDE SEQUENCE [LARGE SCALE GENOMIC DNA]</scope>
    <source>
        <strain evidence="12 13">1757</strain>
    </source>
</reference>
<proteinExistence type="inferred from homology"/>
<name>A0ABV2PU61_9GAMM</name>
<evidence type="ECO:0000256" key="2">
    <source>
        <dbReference type="ARBA" id="ARBA00007208"/>
    </source>
</evidence>
<dbReference type="RefSeq" id="WP_354547393.1">
    <property type="nucleotide sequence ID" value="NZ_JBEPSD010000001.1"/>
</dbReference>
<organism evidence="12 13">
    <name type="scientific">Rhodanobacter soli</name>
    <dbReference type="NCBI Taxonomy" id="590609"/>
    <lineage>
        <taxon>Bacteria</taxon>
        <taxon>Pseudomonadati</taxon>
        <taxon>Pseudomonadota</taxon>
        <taxon>Gammaproteobacteria</taxon>
        <taxon>Lysobacterales</taxon>
        <taxon>Rhodanobacteraceae</taxon>
        <taxon>Rhodanobacter</taxon>
    </lineage>
</organism>
<evidence type="ECO:0000256" key="1">
    <source>
        <dbReference type="ARBA" id="ARBA00004533"/>
    </source>
</evidence>
<keyword evidence="6" id="KW-0997">Cell inner membrane</keyword>
<evidence type="ECO:0000256" key="11">
    <source>
        <dbReference type="SAM" id="MobiDB-lite"/>
    </source>
</evidence>
<evidence type="ECO:0000313" key="13">
    <source>
        <dbReference type="Proteomes" id="UP001549251"/>
    </source>
</evidence>
<keyword evidence="8" id="KW-0653">Protein transport</keyword>
<dbReference type="EMBL" id="JBEPSD010000001">
    <property type="protein sequence ID" value="MET4568566.1"/>
    <property type="molecule type" value="Genomic_DNA"/>
</dbReference>
<keyword evidence="5" id="KW-1003">Cell membrane</keyword>
<comment type="similarity">
    <text evidence="2">Belongs to the GSP N family.</text>
</comment>
<comment type="subcellular location">
    <subcellularLocation>
        <location evidence="1">Cell inner membrane</location>
    </subcellularLocation>
</comment>
<comment type="caution">
    <text evidence="12">The sequence shown here is derived from an EMBL/GenBank/DDBJ whole genome shotgun (WGS) entry which is preliminary data.</text>
</comment>
<keyword evidence="7" id="KW-0812">Transmembrane</keyword>
<gene>
    <name evidence="12" type="ORF">ABIE04_000893</name>
</gene>